<dbReference type="RefSeq" id="WP_009249710.1">
    <property type="nucleotide sequence ID" value="NZ_CAMAAA010000032.1"/>
</dbReference>
<evidence type="ECO:0000313" key="2">
    <source>
        <dbReference type="Proteomes" id="UP000462363"/>
    </source>
</evidence>
<accession>A0A844F5G2</accession>
<dbReference type="GO" id="GO:0050485">
    <property type="term" value="F:oxidoreductase activity, acting on X-H and Y-H to form an X-Y bond, with a disulfide as acceptor"/>
    <property type="evidence" value="ECO:0007669"/>
    <property type="project" value="InterPro"/>
</dbReference>
<dbReference type="AlphaFoldDB" id="A0A844F5G2"/>
<dbReference type="Proteomes" id="UP000462363">
    <property type="component" value="Unassembled WGS sequence"/>
</dbReference>
<organism evidence="1 2">
    <name type="scientific">Clostridium scindens (strain JCM 10418 / VPI 12708)</name>
    <dbReference type="NCBI Taxonomy" id="29347"/>
    <lineage>
        <taxon>Bacteria</taxon>
        <taxon>Bacillati</taxon>
        <taxon>Bacillota</taxon>
        <taxon>Clostridia</taxon>
        <taxon>Lachnospirales</taxon>
        <taxon>Lachnospiraceae</taxon>
    </lineage>
</organism>
<gene>
    <name evidence="1" type="primary">prdD</name>
    <name evidence="1" type="ORF">FYJ37_05495</name>
</gene>
<name>A0A844F5G2_CLOSV</name>
<evidence type="ECO:0000313" key="1">
    <source>
        <dbReference type="EMBL" id="MSS39816.1"/>
    </source>
</evidence>
<sequence>MNVGSRLTVKAYPVTEVCYGEENRVTVDGRMTVCKNIAEKILAQEPLIKEIDIRIIMPDEHRQHTNTVMDVIPLATKVLGRVGEGITHTLTGVYVLLTGVDESGRQVCNFGASDGILEEKIAWGRAGTPLQSDMLISFDVVLKEGSWADRPGPEAAHRACDTYCQIFREQIKKFNGYKCAEKHVFQETYEPGKKDVYIVKEVSGQGAVYDTRIFGHEPCGFEGGKSVIDMGCMPALVTPNEFRDGIMRAMD</sequence>
<proteinExistence type="predicted"/>
<dbReference type="NCBIfam" id="TIGR04482">
    <property type="entry name" value="D_pro_red_PrdD"/>
    <property type="match status" value="1"/>
</dbReference>
<comment type="caution">
    <text evidence="1">The sequence shown here is derived from an EMBL/GenBank/DDBJ whole genome shotgun (WGS) entry which is preliminary data.</text>
</comment>
<dbReference type="Pfam" id="PF09338">
    <property type="entry name" value="Gly_reductase"/>
    <property type="match status" value="1"/>
</dbReference>
<dbReference type="InterPro" id="IPR015417">
    <property type="entry name" value="Gly_reductase_pB_sua/b"/>
</dbReference>
<dbReference type="InterPro" id="IPR031000">
    <property type="entry name" value="D_pro_red_PrdD"/>
</dbReference>
<dbReference type="EMBL" id="VUMB01000009">
    <property type="protein sequence ID" value="MSS39816.1"/>
    <property type="molecule type" value="Genomic_DNA"/>
</dbReference>
<reference evidence="1 2" key="1">
    <citation type="submission" date="2019-08" db="EMBL/GenBank/DDBJ databases">
        <title>In-depth cultivation of the pig gut microbiome towards novel bacterial diversity and tailored functional studies.</title>
        <authorList>
            <person name="Wylensek D."/>
            <person name="Hitch T.C.A."/>
            <person name="Clavel T."/>
        </authorList>
    </citation>
    <scope>NUCLEOTIDE SEQUENCE [LARGE SCALE GENOMIC DNA]</scope>
    <source>
        <strain evidence="1 2">BL-389-WT-3D</strain>
    </source>
</reference>
<protein>
    <submittedName>
        <fullName evidence="1">Proline reductase cluster protein PrdD</fullName>
    </submittedName>
</protein>